<dbReference type="InterPro" id="IPR010982">
    <property type="entry name" value="Lambda_DNA-bd_dom_sf"/>
</dbReference>
<dbReference type="GO" id="GO:0003677">
    <property type="term" value="F:DNA binding"/>
    <property type="evidence" value="ECO:0007669"/>
    <property type="project" value="UniProtKB-KW"/>
</dbReference>
<dbReference type="PROSITE" id="PS50943">
    <property type="entry name" value="HTH_CROC1"/>
    <property type="match status" value="1"/>
</dbReference>
<dbReference type="Proteomes" id="UP001056588">
    <property type="component" value="Chromosome"/>
</dbReference>
<evidence type="ECO:0000259" key="2">
    <source>
        <dbReference type="PROSITE" id="PS50943"/>
    </source>
</evidence>
<dbReference type="SMART" id="SM00530">
    <property type="entry name" value="HTH_XRE"/>
    <property type="match status" value="1"/>
</dbReference>
<evidence type="ECO:0000313" key="4">
    <source>
        <dbReference type="EMBL" id="UQW81535.1"/>
    </source>
</evidence>
<keyword evidence="6" id="KW-1185">Reference proteome</keyword>
<dbReference type="SUPFAM" id="SSF47413">
    <property type="entry name" value="lambda repressor-like DNA-binding domains"/>
    <property type="match status" value="1"/>
</dbReference>
<evidence type="ECO:0000256" key="1">
    <source>
        <dbReference type="ARBA" id="ARBA00023125"/>
    </source>
</evidence>
<dbReference type="Gene3D" id="1.10.260.40">
    <property type="entry name" value="lambda repressor-like DNA-binding domains"/>
    <property type="match status" value="1"/>
</dbReference>
<keyword evidence="1" id="KW-0238">DNA-binding</keyword>
<dbReference type="OrthoDB" id="9812495at2"/>
<dbReference type="CDD" id="cd00093">
    <property type="entry name" value="HTH_XRE"/>
    <property type="match status" value="1"/>
</dbReference>
<reference evidence="3" key="1">
    <citation type="journal article" date="2017" name="Appl. Environ. Microbiol.">
        <title>Staphylococcus edaphicus sp. nov., isolated in Antarctica, harbours mecC gene and genomic islands with suspected role in adaptation to extreme environment.</title>
        <authorList>
            <person name="Pantucek R."/>
            <person name="Sedlacek I."/>
            <person name="Indrakova A."/>
            <person name="Vrbovska V."/>
            <person name="Maslanova I."/>
            <person name="Kovarovic V."/>
            <person name="Svec P."/>
            <person name="Kralova S."/>
            <person name="Kristofova L."/>
            <person name="Keklakova J."/>
            <person name="Petras P."/>
            <person name="Doskar J."/>
        </authorList>
    </citation>
    <scope>NUCLEOTIDE SEQUENCE</scope>
    <source>
        <strain evidence="3">CCM 8730</strain>
    </source>
</reference>
<dbReference type="EMBL" id="MRZN01000005">
    <property type="protein sequence ID" value="PHK50042.1"/>
    <property type="molecule type" value="Genomic_DNA"/>
</dbReference>
<dbReference type="InterPro" id="IPR001387">
    <property type="entry name" value="Cro/C1-type_HTH"/>
</dbReference>
<feature type="domain" description="HTH cro/C1-type" evidence="2">
    <location>
        <begin position="8"/>
        <end position="62"/>
    </location>
</feature>
<reference evidence="3" key="3">
    <citation type="submission" date="2017-10" db="EMBL/GenBank/DDBJ databases">
        <authorList>
            <person name="Vrbovska V."/>
            <person name="Kovarovic V."/>
            <person name="Indrakova A."/>
        </authorList>
    </citation>
    <scope>NUCLEOTIDE SEQUENCE</scope>
    <source>
        <strain evidence="3">CCM 8730</strain>
    </source>
</reference>
<sequence length="366" mass="43055">MIQISKTIKQERLRRGMTQEAIAEFLNTTKTTISKWENATLYPDITMLPKLAKVFNISVDKLLNYNINMTDEEIKKISISLSKMINRTSYDEYLSTVRDYYISHCNEFKFLNSLLGILSNNILYCEDKTQIKDTTILAHEIVKTTEDNSESIYLKRHAQGYQTLMYMFEGDYSSVIENTPDFDLKIGENATLTLAYLQKENVSKAKNVIQTDMYQSLMIYMHDFALMITFGLYSVSLESLESKLYHLNKAFNVDYLYPHLSINCYYQFALYYAKKSDIKAIEYLEKYCQCFDYLVTDFVYQKDEFFDAIEEWLDTLPLGERLPANYENTLNTICSRILENEYFNTLDNFETIKNNLLRIYNKKDEG</sequence>
<evidence type="ECO:0000313" key="6">
    <source>
        <dbReference type="Proteomes" id="UP001056588"/>
    </source>
</evidence>
<dbReference type="Proteomes" id="UP000223828">
    <property type="component" value="Unassembled WGS sequence"/>
</dbReference>
<dbReference type="AlphaFoldDB" id="A0A2C6U8B4"/>
<reference evidence="4" key="4">
    <citation type="submission" date="2022-03" db="EMBL/GenBank/DDBJ databases">
        <title>Complete Genome Sequence of Staphylococcus edaphicus strain CCM 8731.</title>
        <authorList>
            <person name="Rimmer C.O."/>
            <person name="Thomas J.C."/>
        </authorList>
    </citation>
    <scope>NUCLEOTIDE SEQUENCE</scope>
    <source>
        <strain evidence="4">CCM 8731</strain>
    </source>
</reference>
<dbReference type="RefSeq" id="WP_099089801.1">
    <property type="nucleotide sequence ID" value="NZ_CP093217.1"/>
</dbReference>
<evidence type="ECO:0000313" key="3">
    <source>
        <dbReference type="EMBL" id="PHK50042.1"/>
    </source>
</evidence>
<dbReference type="PANTHER" id="PTHR46558">
    <property type="entry name" value="TRACRIPTIONAL REGULATORY PROTEIN-RELATED-RELATED"/>
    <property type="match status" value="1"/>
</dbReference>
<dbReference type="Pfam" id="PF01381">
    <property type="entry name" value="HTH_3"/>
    <property type="match status" value="1"/>
</dbReference>
<proteinExistence type="predicted"/>
<evidence type="ECO:0000313" key="5">
    <source>
        <dbReference type="Proteomes" id="UP000223828"/>
    </source>
</evidence>
<dbReference type="PANTHER" id="PTHR46558:SF11">
    <property type="entry name" value="HTH-TYPE TRANSCRIPTIONAL REGULATOR XRE"/>
    <property type="match status" value="1"/>
</dbReference>
<dbReference type="EMBL" id="CP093217">
    <property type="protein sequence ID" value="UQW81535.1"/>
    <property type="molecule type" value="Genomic_DNA"/>
</dbReference>
<name>A0A2C6U8B4_9STAP</name>
<accession>A0A2C6U8B4</accession>
<protein>
    <submittedName>
        <fullName evidence="4">Helix-turn-helix domain-containing protein</fullName>
    </submittedName>
</protein>
<reference evidence="5" key="2">
    <citation type="submission" date="2017-10" db="EMBL/GenBank/DDBJ databases">
        <title>Staphylococcus edaphicus sp. nov., isolated in Antarctica, harbouring mecC gene and genomic islands essential in adaptation to extreme environment.</title>
        <authorList>
            <person name="Pantucek R."/>
            <person name="Sedlacek I."/>
            <person name="Indrakova A."/>
            <person name="Vrbovska V."/>
            <person name="Maslanova I."/>
            <person name="Kovarovic V."/>
            <person name="Svec P."/>
            <person name="Kralova S."/>
            <person name="Kristofova L."/>
            <person name="Keklakova J."/>
            <person name="Petras P."/>
            <person name="Doskar J."/>
        </authorList>
    </citation>
    <scope>NUCLEOTIDE SEQUENCE [LARGE SCALE GENOMIC DNA]</scope>
    <source>
        <strain evidence="5">CCM 5085</strain>
    </source>
</reference>
<organism evidence="3 5">
    <name type="scientific">Staphylococcus edaphicus</name>
    <dbReference type="NCBI Taxonomy" id="1955013"/>
    <lineage>
        <taxon>Bacteria</taxon>
        <taxon>Bacillati</taxon>
        <taxon>Bacillota</taxon>
        <taxon>Bacilli</taxon>
        <taxon>Bacillales</taxon>
        <taxon>Staphylococcaceae</taxon>
        <taxon>Staphylococcus</taxon>
    </lineage>
</organism>
<gene>
    <name evidence="3" type="ORF">BTJ66_04585</name>
    <name evidence="4" type="ORF">MNY58_13455</name>
</gene>